<reference evidence="12" key="1">
    <citation type="submission" date="2022-01" db="EMBL/GenBank/DDBJ databases">
        <authorList>
            <person name="Braso-Vives M."/>
        </authorList>
    </citation>
    <scope>NUCLEOTIDE SEQUENCE</scope>
</reference>
<dbReference type="Proteomes" id="UP000838412">
    <property type="component" value="Chromosome 14"/>
</dbReference>
<dbReference type="CDD" id="cd06263">
    <property type="entry name" value="MAM"/>
    <property type="match status" value="3"/>
</dbReference>
<evidence type="ECO:0000256" key="7">
    <source>
        <dbReference type="PROSITE-ProRule" id="PRU00196"/>
    </source>
</evidence>
<dbReference type="InterPro" id="IPR000998">
    <property type="entry name" value="MAM_dom"/>
</dbReference>
<dbReference type="CDD" id="cd00054">
    <property type="entry name" value="EGF_CA"/>
    <property type="match status" value="1"/>
</dbReference>
<dbReference type="Pfam" id="PF00629">
    <property type="entry name" value="MAM"/>
    <property type="match status" value="3"/>
</dbReference>
<dbReference type="PANTHER" id="PTHR23282:SF101">
    <property type="entry name" value="MAM DOMAIN-CONTAINING PROTEIN"/>
    <property type="match status" value="1"/>
</dbReference>
<dbReference type="InterPro" id="IPR000742">
    <property type="entry name" value="EGF"/>
</dbReference>
<proteinExistence type="predicted"/>
<protein>
    <submittedName>
        <fullName evidence="12">MDGA1 protein</fullName>
    </submittedName>
</protein>
<dbReference type="InterPro" id="IPR013320">
    <property type="entry name" value="ConA-like_dom_sf"/>
</dbReference>
<feature type="domain" description="SRCR" evidence="11">
    <location>
        <begin position="22"/>
        <end position="123"/>
    </location>
</feature>
<dbReference type="Gene3D" id="2.60.120.200">
    <property type="match status" value="3"/>
</dbReference>
<dbReference type="PANTHER" id="PTHR23282">
    <property type="entry name" value="APICAL ENDOSOMAL GLYCOPROTEIN PRECURSOR"/>
    <property type="match status" value="1"/>
</dbReference>
<sequence>MLLTVVFSLVLSLVSGQVDVQVRLADGGPNYGRVEVLYGGTWGTVCDDNFAKEDADVVCRNLGFPDATDFYNDAFFGPGAQSMPVWLDEVGCKGYESLLKFCPHDGWGVTNCGHAEDVSVRCLECATVRISGSTTYQLTSMGTYTMTGQISENRPVYAINSGTNTYLHYIEAASAWCVGPTLGVRLCGIEFADTSAYADEITGTVEVFTGTPGQWLVSPQVQISCETVTGTTIDCTFDDDTCGYIAGHKTTNFTWTQMRGPTPSSGTGPGWDYPTGQGGYMYIETSAPRQPGEVARLASPRVDVAGPACLSFAYHMFGSSVGRLNVFVDNRRDGWRLAWNQTGDMGSVWREERVEVEGPSIQVVFEGISGDGDSGDIAIDHIQLTTGACPTPCETVRIAGTPAQLGDLSGTYTMTGQTSNARPVYANNAGNGLSLHFVATQEIWCLGPAVGTGNCAMYTPGLNQYAEEITEPFYYYGTGAWLVAPDVRISCESERNATFDCTFDGDLCGYTADRTVDFTWAMNSGATVSPDTGPSGDFPTGTGQYLFIEASTPQQAGDTARLVSPEVDVQSPSCLHFAYHMFGSDIGELNVYFKTKYNGLAIKMWSLSGNQLNEWKDGAVDIAPQSLKVEFEGIVGNGFRGDIAIDNIYLADGPCPANDCTSDPCKNGATCTDQPTAGYTCQCAPGWIGVTCDKDCVTVEVTGSAALQVDRMTSYTATGDMSGGRPVYGSNTIAGDFLHYLGADGVWCIGPTVGVYSCGAIVTDEHMFADEITGTFELWDGTSWVASPEVNIQCQSPDANAGIDCTFDDGVCGYVMDHNAEFTWDWWRYQTPTLNTGPTGDHTSFSGFYMYIETSSPRQPGDVARMISPRVDTNALSCLRFAYHMFGRDTGTLNVLVDNGLTRTGLRQVWHTTGEQGNVWNQARLDVTGISVQVVFEGVRGDGELGDIAVDDIKLTDGTCPTGCSTVRLSGSTTMQVGMMTTYTRSGWSNGHPAYASATNPQYFLHFIESNRGWCVGPAVGVASCGIIVDDTSLYPEEITATFQLTDGSNWVQVPEVQIACEGN</sequence>
<dbReference type="PROSITE" id="PS50060">
    <property type="entry name" value="MAM_2"/>
    <property type="match status" value="3"/>
</dbReference>
<dbReference type="PROSITE" id="PS00740">
    <property type="entry name" value="MAM_1"/>
    <property type="match status" value="2"/>
</dbReference>
<feature type="domain" description="MAM" evidence="10">
    <location>
        <begin position="803"/>
        <end position="962"/>
    </location>
</feature>
<dbReference type="SMART" id="SM00179">
    <property type="entry name" value="EGF_CA"/>
    <property type="match status" value="1"/>
</dbReference>
<evidence type="ECO:0000256" key="6">
    <source>
        <dbReference type="PROSITE-ProRule" id="PRU00076"/>
    </source>
</evidence>
<dbReference type="OrthoDB" id="10020495at2759"/>
<dbReference type="FunFam" id="3.10.250.10:FF:000026">
    <property type="entry name" value="Tequila, isoform D"/>
    <property type="match status" value="1"/>
</dbReference>
<feature type="disulfide bond" evidence="7">
    <location>
        <begin position="92"/>
        <end position="102"/>
    </location>
</feature>
<dbReference type="Pfam" id="PF00530">
    <property type="entry name" value="SRCR"/>
    <property type="match status" value="1"/>
</dbReference>
<keyword evidence="5" id="KW-0325">Glycoprotein</keyword>
<evidence type="ECO:0000256" key="3">
    <source>
        <dbReference type="ARBA" id="ARBA00022737"/>
    </source>
</evidence>
<dbReference type="SMART" id="SM00181">
    <property type="entry name" value="EGF"/>
    <property type="match status" value="1"/>
</dbReference>
<dbReference type="FunFam" id="2.10.25.10:FF:000321">
    <property type="entry name" value="Protein delta homolog 1"/>
    <property type="match status" value="1"/>
</dbReference>
<organism evidence="12 13">
    <name type="scientific">Branchiostoma lanceolatum</name>
    <name type="common">Common lancelet</name>
    <name type="synonym">Amphioxus lanceolatum</name>
    <dbReference type="NCBI Taxonomy" id="7740"/>
    <lineage>
        <taxon>Eukaryota</taxon>
        <taxon>Metazoa</taxon>
        <taxon>Chordata</taxon>
        <taxon>Cephalochordata</taxon>
        <taxon>Leptocardii</taxon>
        <taxon>Amphioxiformes</taxon>
        <taxon>Branchiostomatidae</taxon>
        <taxon>Branchiostoma</taxon>
    </lineage>
</organism>
<keyword evidence="3" id="KW-0677">Repeat</keyword>
<dbReference type="PRINTS" id="PR00258">
    <property type="entry name" value="SPERACTRCPTR"/>
</dbReference>
<keyword evidence="4 7" id="KW-1015">Disulfide bond</keyword>
<feature type="chain" id="PRO_5035452552" evidence="8">
    <location>
        <begin position="17"/>
        <end position="1064"/>
    </location>
</feature>
<dbReference type="InterPro" id="IPR001881">
    <property type="entry name" value="EGF-like_Ca-bd_dom"/>
</dbReference>
<dbReference type="GO" id="GO:0016020">
    <property type="term" value="C:membrane"/>
    <property type="evidence" value="ECO:0007669"/>
    <property type="project" value="InterPro"/>
</dbReference>
<evidence type="ECO:0000256" key="5">
    <source>
        <dbReference type="ARBA" id="ARBA00023180"/>
    </source>
</evidence>
<evidence type="ECO:0000256" key="4">
    <source>
        <dbReference type="ARBA" id="ARBA00023157"/>
    </source>
</evidence>
<dbReference type="SUPFAM" id="SSF57196">
    <property type="entry name" value="EGF/Laminin"/>
    <property type="match status" value="1"/>
</dbReference>
<dbReference type="EMBL" id="OV696699">
    <property type="protein sequence ID" value="CAH1245320.1"/>
    <property type="molecule type" value="Genomic_DNA"/>
</dbReference>
<dbReference type="SUPFAM" id="SSF49899">
    <property type="entry name" value="Concanavalin A-like lectins/glucanases"/>
    <property type="match status" value="3"/>
</dbReference>
<dbReference type="PROSITE" id="PS50287">
    <property type="entry name" value="SRCR_2"/>
    <property type="match status" value="1"/>
</dbReference>
<evidence type="ECO:0000256" key="2">
    <source>
        <dbReference type="ARBA" id="ARBA00022729"/>
    </source>
</evidence>
<comment type="caution">
    <text evidence="7">Lacks conserved residue(s) required for the propagation of feature annotation.</text>
</comment>
<feature type="domain" description="MAM" evidence="10">
    <location>
        <begin position="499"/>
        <end position="657"/>
    </location>
</feature>
<keyword evidence="2 8" id="KW-0732">Signal</keyword>
<keyword evidence="13" id="KW-1185">Reference proteome</keyword>
<dbReference type="PROSITE" id="PS00022">
    <property type="entry name" value="EGF_1"/>
    <property type="match status" value="1"/>
</dbReference>
<dbReference type="InterPro" id="IPR036772">
    <property type="entry name" value="SRCR-like_dom_sf"/>
</dbReference>
<evidence type="ECO:0000259" key="11">
    <source>
        <dbReference type="PROSITE" id="PS50287"/>
    </source>
</evidence>
<dbReference type="SMART" id="SM00202">
    <property type="entry name" value="SR"/>
    <property type="match status" value="1"/>
</dbReference>
<gene>
    <name evidence="12" type="primary">MDGA1</name>
    <name evidence="12" type="ORF">BLAG_LOCUS7690</name>
</gene>
<feature type="domain" description="MAM" evidence="10">
    <location>
        <begin position="233"/>
        <end position="391"/>
    </location>
</feature>
<dbReference type="Gene3D" id="2.10.25.10">
    <property type="entry name" value="Laminin"/>
    <property type="match status" value="1"/>
</dbReference>
<keyword evidence="1 6" id="KW-0245">EGF-like domain</keyword>
<evidence type="ECO:0000256" key="8">
    <source>
        <dbReference type="SAM" id="SignalP"/>
    </source>
</evidence>
<accession>A0A8J9Z0I8</accession>
<feature type="domain" description="EGF-like" evidence="9">
    <location>
        <begin position="656"/>
        <end position="693"/>
    </location>
</feature>
<dbReference type="SMART" id="SM00137">
    <property type="entry name" value="MAM"/>
    <property type="match status" value="3"/>
</dbReference>
<evidence type="ECO:0000313" key="12">
    <source>
        <dbReference type="EMBL" id="CAH1245320.1"/>
    </source>
</evidence>
<feature type="disulfide bond" evidence="6">
    <location>
        <begin position="683"/>
        <end position="692"/>
    </location>
</feature>
<name>A0A8J9Z0I8_BRALA</name>
<evidence type="ECO:0000313" key="13">
    <source>
        <dbReference type="Proteomes" id="UP000838412"/>
    </source>
</evidence>
<dbReference type="Gene3D" id="3.10.250.10">
    <property type="entry name" value="SRCR-like domain"/>
    <property type="match status" value="1"/>
</dbReference>
<dbReference type="InterPro" id="IPR051560">
    <property type="entry name" value="MAM_domain-containing"/>
</dbReference>
<feature type="signal peptide" evidence="8">
    <location>
        <begin position="1"/>
        <end position="16"/>
    </location>
</feature>
<evidence type="ECO:0000259" key="10">
    <source>
        <dbReference type="PROSITE" id="PS50060"/>
    </source>
</evidence>
<evidence type="ECO:0000256" key="1">
    <source>
        <dbReference type="ARBA" id="ARBA00022536"/>
    </source>
</evidence>
<dbReference type="Pfam" id="PF00008">
    <property type="entry name" value="EGF"/>
    <property type="match status" value="1"/>
</dbReference>
<dbReference type="InterPro" id="IPR001190">
    <property type="entry name" value="SRCR"/>
</dbReference>
<evidence type="ECO:0000259" key="9">
    <source>
        <dbReference type="PROSITE" id="PS50026"/>
    </source>
</evidence>
<dbReference type="AlphaFoldDB" id="A0A8J9Z0I8"/>
<dbReference type="GO" id="GO:0005509">
    <property type="term" value="F:calcium ion binding"/>
    <property type="evidence" value="ECO:0007669"/>
    <property type="project" value="InterPro"/>
</dbReference>
<dbReference type="SUPFAM" id="SSF56487">
    <property type="entry name" value="SRCR-like"/>
    <property type="match status" value="1"/>
</dbReference>
<dbReference type="PROSITE" id="PS50026">
    <property type="entry name" value="EGF_3"/>
    <property type="match status" value="1"/>
</dbReference>